<comment type="caution">
    <text evidence="1">The sequence shown here is derived from an EMBL/GenBank/DDBJ whole genome shotgun (WGS) entry which is preliminary data.</text>
</comment>
<dbReference type="AlphaFoldDB" id="A0A1A6AY47"/>
<reference evidence="1 2" key="1">
    <citation type="journal article" date="2012" name="Front. Microbiol.">
        <title>Draft Genome Sequence of the Virulent Strain 01-B526 of the Fish Pathogen Aeromonas salmonicida.</title>
        <authorList>
            <person name="Charette S.J."/>
            <person name="Brochu F."/>
            <person name="Boyle B."/>
            <person name="Filion G."/>
            <person name="Tanaka K.H."/>
            <person name="Derome N."/>
        </authorList>
    </citation>
    <scope>NUCLEOTIDE SEQUENCE [LARGE SCALE GENOMIC DNA]</scope>
    <source>
        <strain evidence="1 2">P11</strain>
    </source>
</reference>
<protein>
    <submittedName>
        <fullName evidence="1">Uncharacterized protein</fullName>
    </submittedName>
</protein>
<keyword evidence="2" id="KW-1185">Reference proteome</keyword>
<evidence type="ECO:0000313" key="1">
    <source>
        <dbReference type="EMBL" id="OBR95006.1"/>
    </source>
</evidence>
<dbReference type="Proteomes" id="UP000093954">
    <property type="component" value="Unassembled WGS sequence"/>
</dbReference>
<organism evidence="1 2">
    <name type="scientific">Clostridium ragsdalei P11</name>
    <dbReference type="NCBI Taxonomy" id="1353534"/>
    <lineage>
        <taxon>Bacteria</taxon>
        <taxon>Bacillati</taxon>
        <taxon>Bacillota</taxon>
        <taxon>Clostridia</taxon>
        <taxon>Eubacteriales</taxon>
        <taxon>Clostridiaceae</taxon>
        <taxon>Clostridium</taxon>
    </lineage>
</organism>
<gene>
    <name evidence="1" type="ORF">CLRAG_13440</name>
</gene>
<evidence type="ECO:0000313" key="2">
    <source>
        <dbReference type="Proteomes" id="UP000093954"/>
    </source>
</evidence>
<proteinExistence type="predicted"/>
<sequence length="41" mass="4743">MQFAEKKIKVLQGLHGLQLIQMIMQRNLKGNVLINILQLII</sequence>
<accession>A0A1A6AY47</accession>
<dbReference type="EMBL" id="LROS01000011">
    <property type="protein sequence ID" value="OBR95006.1"/>
    <property type="molecule type" value="Genomic_DNA"/>
</dbReference>
<name>A0A1A6AY47_9CLOT</name>
<dbReference type="PATRIC" id="fig|1353534.3.peg.1365"/>